<dbReference type="NCBIfam" id="TIGR01131">
    <property type="entry name" value="ATP_synt_6_or_A"/>
    <property type="match status" value="1"/>
</dbReference>
<dbReference type="Gene3D" id="1.20.120.220">
    <property type="entry name" value="ATP synthase, F0 complex, subunit A"/>
    <property type="match status" value="1"/>
</dbReference>
<accession>D2IS75</accession>
<evidence type="ECO:0000256" key="13">
    <source>
        <dbReference type="SAM" id="Phobius"/>
    </source>
</evidence>
<keyword evidence="11" id="KW-0066">ATP synthesis</keyword>
<evidence type="ECO:0000256" key="7">
    <source>
        <dbReference type="ARBA" id="ARBA00022781"/>
    </source>
</evidence>
<reference evidence="14" key="1">
    <citation type="journal article" date="2009" name="Genome Biol. Evol.">
        <title>The complete plastid genome sequence of the secondarily nonphotosynthetic alga Cryptomonas paramecium: reduction, compaction, and accelerated evolutionary rate.</title>
        <authorList>
            <person name="Donaher N."/>
            <person name="Tanifuji G."/>
            <person name="Onodera N.T."/>
            <person name="Malfatti S.A."/>
            <person name="Chain P.S."/>
            <person name="Hara Y."/>
            <person name="Archibald J.M."/>
        </authorList>
    </citation>
    <scope>NUCLEOTIDE SEQUENCE</scope>
    <source>
        <strain evidence="14">CCAP977/2a</strain>
    </source>
</reference>
<keyword evidence="9" id="KW-0406">Ion transport</keyword>
<dbReference type="GO" id="GO:0045259">
    <property type="term" value="C:proton-transporting ATP synthase complex"/>
    <property type="evidence" value="ECO:0007669"/>
    <property type="project" value="UniProtKB-KW"/>
</dbReference>
<gene>
    <name evidence="14" type="primary">atpI</name>
    <name evidence="14" type="ORF">CRPAC_p015</name>
</gene>
<evidence type="ECO:0000256" key="12">
    <source>
        <dbReference type="ARBA" id="ARBA00074744"/>
    </source>
</evidence>
<comment type="similarity">
    <text evidence="3">Belongs to the ATPase A chain family.</text>
</comment>
<dbReference type="PANTHER" id="PTHR42823">
    <property type="entry name" value="ATP SYNTHASE SUBUNIT A, CHLOROPLASTIC"/>
    <property type="match status" value="1"/>
</dbReference>
<evidence type="ECO:0000256" key="9">
    <source>
        <dbReference type="ARBA" id="ARBA00023065"/>
    </source>
</evidence>
<dbReference type="GO" id="GO:0009536">
    <property type="term" value="C:plastid"/>
    <property type="evidence" value="ECO:0007669"/>
    <property type="project" value="UniProtKB-SubCell"/>
</dbReference>
<geneLocation type="plastid" evidence="14"/>
<dbReference type="PANTHER" id="PTHR42823:SF3">
    <property type="entry name" value="ATP SYNTHASE SUBUNIT A, CHLOROPLASTIC"/>
    <property type="match status" value="1"/>
</dbReference>
<evidence type="ECO:0000256" key="8">
    <source>
        <dbReference type="ARBA" id="ARBA00022989"/>
    </source>
</evidence>
<keyword evidence="5" id="KW-0138">CF(0)</keyword>
<dbReference type="FunFam" id="1.20.120.220:FF:000001">
    <property type="entry name" value="ATP synthase subunit a, chloroplastic"/>
    <property type="match status" value="1"/>
</dbReference>
<dbReference type="SUPFAM" id="SSF81336">
    <property type="entry name" value="F1F0 ATP synthase subunit A"/>
    <property type="match status" value="1"/>
</dbReference>
<dbReference type="GO" id="GO:0015078">
    <property type="term" value="F:proton transmembrane transporter activity"/>
    <property type="evidence" value="ECO:0007669"/>
    <property type="project" value="InterPro"/>
</dbReference>
<organism evidence="14">
    <name type="scientific">Cryptomonas paramaecium</name>
    <dbReference type="NCBI Taxonomy" id="2898"/>
    <lineage>
        <taxon>Eukaryota</taxon>
        <taxon>Cryptophyceae</taxon>
        <taxon>Cryptomonadales</taxon>
        <taxon>Cryptomonadaceae</taxon>
        <taxon>Cryptomonas</taxon>
    </lineage>
</organism>
<evidence type="ECO:0000256" key="3">
    <source>
        <dbReference type="ARBA" id="ARBA00006810"/>
    </source>
</evidence>
<keyword evidence="14" id="KW-0934">Plastid</keyword>
<keyword evidence="8 13" id="KW-1133">Transmembrane helix</keyword>
<evidence type="ECO:0000256" key="10">
    <source>
        <dbReference type="ARBA" id="ARBA00023136"/>
    </source>
</evidence>
<feature type="transmembrane region" description="Helical" evidence="13">
    <location>
        <begin position="38"/>
        <end position="56"/>
    </location>
</feature>
<dbReference type="EMBL" id="GQ358203">
    <property type="protein sequence ID" value="ACT46767.1"/>
    <property type="molecule type" value="Genomic_DNA"/>
</dbReference>
<keyword evidence="6 13" id="KW-0812">Transmembrane</keyword>
<dbReference type="InterPro" id="IPR045082">
    <property type="entry name" value="ATP_syn_F0_a_bact/chloroplast"/>
</dbReference>
<keyword evidence="7" id="KW-0375">Hydrogen ion transport</keyword>
<dbReference type="AlphaFoldDB" id="D2IS75"/>
<dbReference type="InterPro" id="IPR035908">
    <property type="entry name" value="F0_ATP_A_sf"/>
</dbReference>
<dbReference type="Pfam" id="PF00119">
    <property type="entry name" value="ATP-synt_A"/>
    <property type="match status" value="1"/>
</dbReference>
<dbReference type="PRINTS" id="PR00123">
    <property type="entry name" value="ATPASEA"/>
</dbReference>
<dbReference type="InterPro" id="IPR000568">
    <property type="entry name" value="ATP_synth_F0_asu"/>
</dbReference>
<comment type="subcellular location">
    <subcellularLocation>
        <location evidence="1">Membrane</location>
        <topology evidence="1">Multi-pass membrane protein</topology>
    </subcellularLocation>
    <subcellularLocation>
        <location evidence="2">Plastid</location>
    </subcellularLocation>
</comment>
<feature type="transmembrane region" description="Helical" evidence="13">
    <location>
        <begin position="217"/>
        <end position="238"/>
    </location>
</feature>
<keyword evidence="10 13" id="KW-0472">Membrane</keyword>
<dbReference type="CDD" id="cd00310">
    <property type="entry name" value="ATP-synt_Fo_a_6"/>
    <property type="match status" value="1"/>
</dbReference>
<evidence type="ECO:0000256" key="6">
    <source>
        <dbReference type="ARBA" id="ARBA00022692"/>
    </source>
</evidence>
<evidence type="ECO:0000256" key="4">
    <source>
        <dbReference type="ARBA" id="ARBA00022448"/>
    </source>
</evidence>
<evidence type="ECO:0000256" key="1">
    <source>
        <dbReference type="ARBA" id="ARBA00004141"/>
    </source>
</evidence>
<keyword evidence="4" id="KW-0813">Transport</keyword>
<dbReference type="GO" id="GO:0015986">
    <property type="term" value="P:proton motive force-driven ATP synthesis"/>
    <property type="evidence" value="ECO:0007669"/>
    <property type="project" value="InterPro"/>
</dbReference>
<feature type="transmembrane region" description="Helical" evidence="13">
    <location>
        <begin position="93"/>
        <end position="113"/>
    </location>
</feature>
<dbReference type="GeneID" id="8715177"/>
<protein>
    <recommendedName>
        <fullName evidence="12">ATP synthase subunit a, chloroplastic</fullName>
    </recommendedName>
</protein>
<evidence type="ECO:0000256" key="11">
    <source>
        <dbReference type="ARBA" id="ARBA00023310"/>
    </source>
</evidence>
<feature type="transmembrane region" description="Helical" evidence="13">
    <location>
        <begin position="133"/>
        <end position="152"/>
    </location>
</feature>
<sequence length="248" mass="27689">MHEKKIAAATLFCKAHEIKVGNHIPWEIFGLHMNGETILTSLIVTVLIISFCLLTIKNPKYIPGKIQNFIEYIYEALEDISNNQIGKKDSEKWVPYISTLCIFIFVSNWIGILIPLKLIPVQGVELGSPTNDINTTTALALLTSASYFYAGLKKKGWRYYYGYFSPNPAIFPIKILEDFTKPLSLNFRLFGNILADELVVSVFCLLAPILIPLPVTALALFAGSIQALIFSTLSAAYISEAIENHKID</sequence>
<dbReference type="RefSeq" id="YP_003359231.1">
    <property type="nucleotide sequence ID" value="NC_013703.1"/>
</dbReference>
<proteinExistence type="inferred from homology"/>
<evidence type="ECO:0000313" key="14">
    <source>
        <dbReference type="EMBL" id="ACT46767.1"/>
    </source>
</evidence>
<name>D2IS75_9CRYP</name>
<dbReference type="HAMAP" id="MF_01393">
    <property type="entry name" value="ATP_synth_a_bact"/>
    <property type="match status" value="1"/>
</dbReference>
<evidence type="ECO:0000256" key="2">
    <source>
        <dbReference type="ARBA" id="ARBA00004474"/>
    </source>
</evidence>
<evidence type="ECO:0000256" key="5">
    <source>
        <dbReference type="ARBA" id="ARBA00022547"/>
    </source>
</evidence>
<feature type="transmembrane region" description="Helical" evidence="13">
    <location>
        <begin position="189"/>
        <end position="211"/>
    </location>
</feature>